<feature type="region of interest" description="Disordered" evidence="1">
    <location>
        <begin position="1"/>
        <end position="37"/>
    </location>
</feature>
<evidence type="ECO:0000256" key="1">
    <source>
        <dbReference type="SAM" id="MobiDB-lite"/>
    </source>
</evidence>
<proteinExistence type="predicted"/>
<feature type="region of interest" description="Disordered" evidence="1">
    <location>
        <begin position="51"/>
        <end position="102"/>
    </location>
</feature>
<dbReference type="AlphaFoldDB" id="A0AAD3T1W7"/>
<dbReference type="Proteomes" id="UP001279734">
    <property type="component" value="Unassembled WGS sequence"/>
</dbReference>
<comment type="caution">
    <text evidence="2">The sequence shown here is derived from an EMBL/GenBank/DDBJ whole genome shotgun (WGS) entry which is preliminary data.</text>
</comment>
<organism evidence="2 3">
    <name type="scientific">Nepenthes gracilis</name>
    <name type="common">Slender pitcher plant</name>
    <dbReference type="NCBI Taxonomy" id="150966"/>
    <lineage>
        <taxon>Eukaryota</taxon>
        <taxon>Viridiplantae</taxon>
        <taxon>Streptophyta</taxon>
        <taxon>Embryophyta</taxon>
        <taxon>Tracheophyta</taxon>
        <taxon>Spermatophyta</taxon>
        <taxon>Magnoliopsida</taxon>
        <taxon>eudicotyledons</taxon>
        <taxon>Gunneridae</taxon>
        <taxon>Pentapetalae</taxon>
        <taxon>Caryophyllales</taxon>
        <taxon>Nepenthaceae</taxon>
        <taxon>Nepenthes</taxon>
    </lineage>
</organism>
<feature type="compositionally biased region" description="Basic and acidic residues" evidence="1">
    <location>
        <begin position="64"/>
        <end position="74"/>
    </location>
</feature>
<reference evidence="2" key="1">
    <citation type="submission" date="2023-05" db="EMBL/GenBank/DDBJ databases">
        <title>Nepenthes gracilis genome sequencing.</title>
        <authorList>
            <person name="Fukushima K."/>
        </authorList>
    </citation>
    <scope>NUCLEOTIDE SEQUENCE</scope>
    <source>
        <strain evidence="2">SING2019-196</strain>
    </source>
</reference>
<dbReference type="EMBL" id="BSYO01000022">
    <property type="protein sequence ID" value="GMH21116.1"/>
    <property type="molecule type" value="Genomic_DNA"/>
</dbReference>
<gene>
    <name evidence="2" type="ORF">Nepgr_022958</name>
</gene>
<feature type="compositionally biased region" description="Polar residues" evidence="1">
    <location>
        <begin position="1"/>
        <end position="21"/>
    </location>
</feature>
<sequence>MPTSSTESLTIPVEHSSSCTKKSYAPRLQPHRPGSTKYHCNCQAAHLPRLPRKIAPSKPGINMEPDHHPIDARHSNQNISSSRAMPLQLQHIHQLRQTSTKN</sequence>
<evidence type="ECO:0000313" key="3">
    <source>
        <dbReference type="Proteomes" id="UP001279734"/>
    </source>
</evidence>
<protein>
    <submittedName>
        <fullName evidence="2">Uncharacterized protein</fullName>
    </submittedName>
</protein>
<accession>A0AAD3T1W7</accession>
<name>A0AAD3T1W7_NEPGR</name>
<keyword evidence="3" id="KW-1185">Reference proteome</keyword>
<evidence type="ECO:0000313" key="2">
    <source>
        <dbReference type="EMBL" id="GMH21116.1"/>
    </source>
</evidence>